<evidence type="ECO:0000256" key="2">
    <source>
        <dbReference type="SAM" id="Phobius"/>
    </source>
</evidence>
<keyword evidence="2" id="KW-0812">Transmembrane</keyword>
<sequence length="614" mass="69015">MLVNYIATASLLLGASSSSSAETTTKTPTKIDFMRAMDKTRKNRGRKLSEAEFKREVYGNTKKSSELRKKIIERSVVTKAAGGPPNRGGERKLQNYKYDANHDGTDDYLNAYGSWENKFGFDVTQYSASYHRCAEVKQFDDELAAQEDSTSVFATKHFAVFRLCPEATCMGWQMQEEDCGCSYQCADAVSANGGNTDDCEAACATQCAIWTQQYSMNANQGNRERKLEDYSWDNYEFAASYDDGSNGEVYGARGEGCQSNYGEYMIEIKEYLGIMLEWQYQRYEEYETYCASCMYKVYQQWLKNGGSRRHLTFDEFKDSQEHRELGYYNACPEYDTCAQYQKIKFVDDWSDYFECTEVQKSNGQTAYVGPKCSQDGFTITLGVYSDENCYDYIGNGIDIASFGIDVGDDALRSYYNSAMGSTFEQLKYVEEDTVCIPCNSEDIMWTNNDDGNINELCVALYETSARCDKHYRVYSSKTNSAKYADAVAAEDLTCDFIDSVILGNYDEIGFVNLGTTYTVEKTSGFMADNLYAQKVNQMASEVTPLQVFGLISSLMAVAILGVWAATLHNSLSKGGPWRPRRGFRPAASPATDLDRQNSGIVLGRSASNTSYYMS</sequence>
<name>A0ABD3SHS9_9STRA</name>
<feature type="transmembrane region" description="Helical" evidence="2">
    <location>
        <begin position="547"/>
        <end position="571"/>
    </location>
</feature>
<dbReference type="Proteomes" id="UP001530377">
    <property type="component" value="Unassembled WGS sequence"/>
</dbReference>
<evidence type="ECO:0000256" key="1">
    <source>
        <dbReference type="SAM" id="MobiDB-lite"/>
    </source>
</evidence>
<dbReference type="AlphaFoldDB" id="A0ABD3SHS9"/>
<feature type="region of interest" description="Disordered" evidence="1">
    <location>
        <begin position="573"/>
        <end position="594"/>
    </location>
</feature>
<keyword evidence="5" id="KW-1185">Reference proteome</keyword>
<feature type="chain" id="PRO_5044822806" evidence="3">
    <location>
        <begin position="22"/>
        <end position="614"/>
    </location>
</feature>
<evidence type="ECO:0000256" key="3">
    <source>
        <dbReference type="SAM" id="SignalP"/>
    </source>
</evidence>
<comment type="caution">
    <text evidence="4">The sequence shown here is derived from an EMBL/GenBank/DDBJ whole genome shotgun (WGS) entry which is preliminary data.</text>
</comment>
<accession>A0ABD3SHS9</accession>
<evidence type="ECO:0000313" key="5">
    <source>
        <dbReference type="Proteomes" id="UP001530377"/>
    </source>
</evidence>
<dbReference type="EMBL" id="JALLPB020000027">
    <property type="protein sequence ID" value="KAL3823900.1"/>
    <property type="molecule type" value="Genomic_DNA"/>
</dbReference>
<evidence type="ECO:0000313" key="4">
    <source>
        <dbReference type="EMBL" id="KAL3823900.1"/>
    </source>
</evidence>
<organism evidence="4 5">
    <name type="scientific">Cyclostephanos tholiformis</name>
    <dbReference type="NCBI Taxonomy" id="382380"/>
    <lineage>
        <taxon>Eukaryota</taxon>
        <taxon>Sar</taxon>
        <taxon>Stramenopiles</taxon>
        <taxon>Ochrophyta</taxon>
        <taxon>Bacillariophyta</taxon>
        <taxon>Coscinodiscophyceae</taxon>
        <taxon>Thalassiosirophycidae</taxon>
        <taxon>Stephanodiscales</taxon>
        <taxon>Stephanodiscaceae</taxon>
        <taxon>Cyclostephanos</taxon>
    </lineage>
</organism>
<keyword evidence="2" id="KW-0472">Membrane</keyword>
<keyword evidence="3" id="KW-0732">Signal</keyword>
<feature type="signal peptide" evidence="3">
    <location>
        <begin position="1"/>
        <end position="21"/>
    </location>
</feature>
<gene>
    <name evidence="4" type="ORF">ACHAXA_005482</name>
</gene>
<proteinExistence type="predicted"/>
<keyword evidence="2" id="KW-1133">Transmembrane helix</keyword>
<reference evidence="4 5" key="1">
    <citation type="submission" date="2024-10" db="EMBL/GenBank/DDBJ databases">
        <title>Updated reference genomes for cyclostephanoid diatoms.</title>
        <authorList>
            <person name="Roberts W.R."/>
            <person name="Alverson A.J."/>
        </authorList>
    </citation>
    <scope>NUCLEOTIDE SEQUENCE [LARGE SCALE GENOMIC DNA]</scope>
    <source>
        <strain evidence="4 5">AJA228-03</strain>
    </source>
</reference>
<protein>
    <submittedName>
        <fullName evidence="4">Uncharacterized protein</fullName>
    </submittedName>
</protein>